<dbReference type="PANTHER" id="PTHR44472">
    <property type="entry name" value="DDB1- AND CUL4-ASSOCIATED FACTOR 4-RELATED"/>
    <property type="match status" value="1"/>
</dbReference>
<protein>
    <recommendedName>
        <fullName evidence="5">Myocyte-specific enhancer factor 2d</fullName>
    </recommendedName>
</protein>
<dbReference type="EMBL" id="MTYI01000217">
    <property type="protein sequence ID" value="PNP49094.1"/>
    <property type="molecule type" value="Genomic_DNA"/>
</dbReference>
<evidence type="ECO:0000313" key="3">
    <source>
        <dbReference type="EMBL" id="PNP49094.1"/>
    </source>
</evidence>
<dbReference type="Gene3D" id="2.130.10.10">
    <property type="entry name" value="YVTN repeat-like/Quinoprotein amine dehydrogenase"/>
    <property type="match status" value="1"/>
</dbReference>
<evidence type="ECO:0000313" key="4">
    <source>
        <dbReference type="Proteomes" id="UP000236290"/>
    </source>
</evidence>
<dbReference type="InterPro" id="IPR052254">
    <property type="entry name" value="CUL4-DDB1_E3_ligase_receptor"/>
</dbReference>
<dbReference type="InterPro" id="IPR036322">
    <property type="entry name" value="WD40_repeat_dom_sf"/>
</dbReference>
<accession>A0A2K0TU90</accession>
<sequence length="513" mass="56891">MSSIPAEIPGFYYGAILPFPFFHRKKRYFAIEKSHTAPASAEWSSASIKRRRLESQAAEEASQEEELIKNHVKRNVLINDAATSGLLARELGASRTAEAGRGKLENEDVAAALWARGVADKGSVAFGLTLHYETHPHMPCFYVSGKECGTESAIAYSTFDEEMLMGTYIETDENENLQTKPASFRSAGQPHYEMVYCPQMSSIKYHQPTNKVLLTSKEPGQGLSLCVFTPPMDTTPDLGLHWIMGEIDSYRNIVYGFSRNRSWGVNQSTPAPASSDLLCVVGTSKGIQRIHLDETPSWIVQMESPPNYGLDTKIDYPGRKRHIGPQEIFSQDFQVDNHNVLLAGGRQPRLWITDLRAPTAGWSFVKHGSSIAHVRSINPHQVLVAGLRNRMSLYDMRFIQANKNGYRDRATSSPILEFPDYKNEPYFNIGWDVSKELNLVASAQDNGTIKLFSLSSGRVLPSGKALGSLQTGDPVKAMMFQTLPGENSPSLYVAKGPFLKKFGCAPSNNSDEE</sequence>
<name>A0A2K0TU90_TRIHA</name>
<gene>
    <name evidence="3" type="ORF">THARTR1_10168</name>
</gene>
<evidence type="ECO:0000256" key="1">
    <source>
        <dbReference type="ARBA" id="ARBA00022574"/>
    </source>
</evidence>
<comment type="caution">
    <text evidence="3">The sequence shown here is derived from an EMBL/GenBank/DDBJ whole genome shotgun (WGS) entry which is preliminary data.</text>
</comment>
<evidence type="ECO:0008006" key="5">
    <source>
        <dbReference type="Google" id="ProtNLM"/>
    </source>
</evidence>
<dbReference type="OrthoDB" id="128867at2759"/>
<organism evidence="3 4">
    <name type="scientific">Trichoderma harzianum</name>
    <name type="common">Hypocrea lixii</name>
    <dbReference type="NCBI Taxonomy" id="5544"/>
    <lineage>
        <taxon>Eukaryota</taxon>
        <taxon>Fungi</taxon>
        <taxon>Dikarya</taxon>
        <taxon>Ascomycota</taxon>
        <taxon>Pezizomycotina</taxon>
        <taxon>Sordariomycetes</taxon>
        <taxon>Hypocreomycetidae</taxon>
        <taxon>Hypocreales</taxon>
        <taxon>Hypocreaceae</taxon>
        <taxon>Trichoderma</taxon>
    </lineage>
</organism>
<reference evidence="3 4" key="1">
    <citation type="submission" date="2017-02" db="EMBL/GenBank/DDBJ databases">
        <title>Genomes of Trichoderma spp. with biocontrol activity.</title>
        <authorList>
            <person name="Gardiner D."/>
            <person name="Kazan K."/>
            <person name="Vos C."/>
            <person name="Harvey P."/>
        </authorList>
    </citation>
    <scope>NUCLEOTIDE SEQUENCE [LARGE SCALE GENOMIC DNA]</scope>
    <source>
        <strain evidence="3 4">Tr1</strain>
    </source>
</reference>
<dbReference type="PANTHER" id="PTHR44472:SF1">
    <property type="entry name" value="DDB1 AND CUL4 ASSOCIATED FACTOR 4"/>
    <property type="match status" value="1"/>
</dbReference>
<dbReference type="InterPro" id="IPR015943">
    <property type="entry name" value="WD40/YVTN_repeat-like_dom_sf"/>
</dbReference>
<dbReference type="AlphaFoldDB" id="A0A2K0TU90"/>
<dbReference type="Proteomes" id="UP000236290">
    <property type="component" value="Unassembled WGS sequence"/>
</dbReference>
<evidence type="ECO:0000256" key="2">
    <source>
        <dbReference type="ARBA" id="ARBA00022737"/>
    </source>
</evidence>
<dbReference type="SUPFAM" id="SSF50978">
    <property type="entry name" value="WD40 repeat-like"/>
    <property type="match status" value="1"/>
</dbReference>
<proteinExistence type="predicted"/>
<keyword evidence="1" id="KW-0853">WD repeat</keyword>
<dbReference type="GO" id="GO:0080008">
    <property type="term" value="C:Cul4-RING E3 ubiquitin ligase complex"/>
    <property type="evidence" value="ECO:0007669"/>
    <property type="project" value="TreeGrafter"/>
</dbReference>
<keyword evidence="2" id="KW-0677">Repeat</keyword>